<dbReference type="PANTHER" id="PTHR43000">
    <property type="entry name" value="DTDP-D-GLUCOSE 4,6-DEHYDRATASE-RELATED"/>
    <property type="match status" value="1"/>
</dbReference>
<dbReference type="EMBL" id="CP063356">
    <property type="protein sequence ID" value="QOY34151.1"/>
    <property type="molecule type" value="Genomic_DNA"/>
</dbReference>
<dbReference type="Gene3D" id="3.40.50.720">
    <property type="entry name" value="NAD(P)-binding Rossmann-like Domain"/>
    <property type="match status" value="1"/>
</dbReference>
<reference evidence="3 5" key="1">
    <citation type="submission" date="2016-10" db="EMBL/GenBank/DDBJ databases">
        <title>Draft genome sequences of four alkaliphilic bacteria belonging to the Anaerobacillus genus.</title>
        <authorList>
            <person name="Bassil N.M."/>
            <person name="Lloyd J.R."/>
        </authorList>
    </citation>
    <scope>NUCLEOTIDE SEQUENCE [LARGE SCALE GENOMIC DNA]</scope>
    <source>
        <strain evidence="3 5">NB2006</strain>
    </source>
</reference>
<dbReference type="OrthoDB" id="2938417at2"/>
<dbReference type="InterPro" id="IPR001509">
    <property type="entry name" value="Epimerase_deHydtase"/>
</dbReference>
<reference evidence="4" key="4">
    <citation type="submission" date="2020-10" db="EMBL/GenBank/DDBJ databases">
        <authorList>
            <person name="Bassil N.M."/>
            <person name="Lloyd J.R."/>
        </authorList>
    </citation>
    <scope>NUCLEOTIDE SEQUENCE</scope>
    <source>
        <strain evidence="4">NB2006</strain>
    </source>
</reference>
<dbReference type="Pfam" id="PF01370">
    <property type="entry name" value="Epimerase"/>
    <property type="match status" value="1"/>
</dbReference>
<dbReference type="KEGG" id="aia:AWH56_015590"/>
<organism evidence="3 5">
    <name type="scientific">Anaerobacillus isosaccharinicus</name>
    <dbReference type="NCBI Taxonomy" id="1532552"/>
    <lineage>
        <taxon>Bacteria</taxon>
        <taxon>Bacillati</taxon>
        <taxon>Bacillota</taxon>
        <taxon>Bacilli</taxon>
        <taxon>Bacillales</taxon>
        <taxon>Bacillaceae</taxon>
        <taxon>Anaerobacillus</taxon>
    </lineage>
</organism>
<sequence length="306" mass="35108">MKKVVITGALGFIGFSLCQRFLERGYEVIGIDGMVDEQLKDLYEEKLLWIGRNSSFTFINKKISELNLKTIFKDVDGVYHLAAATSRDRNWNDLRSTIEDNVEVTNEIISACPKKAKLIYTSSTQVYGDRTGIITEKTPLNPITPYSLTKMAAESLIKAQCKKLEVPYVIFRLPTIYGPWQRGDMTYSQLLINQLQSTEKEIDSDRVTEDVLYIHDILDTLIEAVLNENCKNEIFNIASGKINEWYRGKALICNDFRLMPKDERLKVSISNEKVLTKLGFKAITTLEEGIFAQKEHIKKYLHLYVK</sequence>
<gene>
    <name evidence="4" type="ORF">AWH56_015590</name>
    <name evidence="3" type="ORF">AWH56_19075</name>
</gene>
<dbReference type="InterPro" id="IPR036291">
    <property type="entry name" value="NAD(P)-bd_dom_sf"/>
</dbReference>
<name>A0A1S2L7K4_9BACI</name>
<reference evidence="4 5" key="3">
    <citation type="journal article" date="2019" name="Int. J. Syst. Evol. Microbiol.">
        <title>Anaerobacillus isosaccharinicus sp. nov., an alkaliphilic bacterium which degrades isosaccharinic acid.</title>
        <authorList>
            <person name="Bassil N.M."/>
            <person name="Lloyd J.R."/>
        </authorList>
    </citation>
    <scope>NUCLEOTIDE SEQUENCE [LARGE SCALE GENOMIC DNA]</scope>
    <source>
        <strain evidence="4 5">NB2006</strain>
    </source>
</reference>
<protein>
    <submittedName>
        <fullName evidence="4">NAD(P)-dependent oxidoreductase</fullName>
    </submittedName>
</protein>
<evidence type="ECO:0000259" key="2">
    <source>
        <dbReference type="Pfam" id="PF01370"/>
    </source>
</evidence>
<dbReference type="CDD" id="cd08946">
    <property type="entry name" value="SDR_e"/>
    <property type="match status" value="1"/>
</dbReference>
<accession>A0A1S2L7K4</accession>
<evidence type="ECO:0000313" key="4">
    <source>
        <dbReference type="EMBL" id="QOY34151.1"/>
    </source>
</evidence>
<feature type="domain" description="NAD-dependent epimerase/dehydratase" evidence="2">
    <location>
        <begin position="4"/>
        <end position="238"/>
    </location>
</feature>
<reference evidence="4 5" key="2">
    <citation type="journal article" date="2017" name="Genome Announc.">
        <title>Draft Genome Sequences of Four Alkaliphilic Bacteria Belonging to the Anaerobacillus Genus.</title>
        <authorList>
            <person name="Bassil N.M."/>
            <person name="Lloyd J.R."/>
        </authorList>
    </citation>
    <scope>NUCLEOTIDE SEQUENCE [LARGE SCALE GENOMIC DNA]</scope>
    <source>
        <strain evidence="4 5">NB2006</strain>
    </source>
</reference>
<dbReference type="AlphaFoldDB" id="A0A1S2L7K4"/>
<dbReference type="EMBL" id="LQXD01000162">
    <property type="protein sequence ID" value="OIJ08361.1"/>
    <property type="molecule type" value="Genomic_DNA"/>
</dbReference>
<comment type="similarity">
    <text evidence="1">Belongs to the NAD(P)-dependent epimerase/dehydratase family.</text>
</comment>
<evidence type="ECO:0000256" key="1">
    <source>
        <dbReference type="ARBA" id="ARBA00007637"/>
    </source>
</evidence>
<evidence type="ECO:0000313" key="5">
    <source>
        <dbReference type="Proteomes" id="UP000180175"/>
    </source>
</evidence>
<evidence type="ECO:0000313" key="3">
    <source>
        <dbReference type="EMBL" id="OIJ08361.1"/>
    </source>
</evidence>
<keyword evidence="5" id="KW-1185">Reference proteome</keyword>
<dbReference type="RefSeq" id="WP_071318548.1">
    <property type="nucleotide sequence ID" value="NZ_CP063356.2"/>
</dbReference>
<proteinExistence type="inferred from homology"/>
<dbReference type="SUPFAM" id="SSF51735">
    <property type="entry name" value="NAD(P)-binding Rossmann-fold domains"/>
    <property type="match status" value="1"/>
</dbReference>
<dbReference type="Proteomes" id="UP000180175">
    <property type="component" value="Chromosome"/>
</dbReference>